<dbReference type="Pfam" id="PF14905">
    <property type="entry name" value="OMP_b-brl_3"/>
    <property type="match status" value="1"/>
</dbReference>
<evidence type="ECO:0000256" key="2">
    <source>
        <dbReference type="ARBA" id="ARBA00023136"/>
    </source>
</evidence>
<evidence type="ECO:0000256" key="3">
    <source>
        <dbReference type="ARBA" id="ARBA00023237"/>
    </source>
</evidence>
<accession>A0A562SV61</accession>
<dbReference type="SUPFAM" id="SSF49464">
    <property type="entry name" value="Carboxypeptidase regulatory domain-like"/>
    <property type="match status" value="1"/>
</dbReference>
<comment type="caution">
    <text evidence="6">The sequence shown here is derived from an EMBL/GenBank/DDBJ whole genome shotgun (WGS) entry which is preliminary data.</text>
</comment>
<dbReference type="InterPro" id="IPR037066">
    <property type="entry name" value="Plug_dom_sf"/>
</dbReference>
<keyword evidence="7" id="KW-1185">Reference proteome</keyword>
<dbReference type="AlphaFoldDB" id="A0A562SV61"/>
<dbReference type="GO" id="GO:0009279">
    <property type="term" value="C:cell outer membrane"/>
    <property type="evidence" value="ECO:0007669"/>
    <property type="project" value="UniProtKB-SubCell"/>
</dbReference>
<dbReference type="PANTHER" id="PTHR40980">
    <property type="entry name" value="PLUG DOMAIN-CONTAINING PROTEIN"/>
    <property type="match status" value="1"/>
</dbReference>
<comment type="subcellular location">
    <subcellularLocation>
        <location evidence="1">Cell outer membrane</location>
    </subcellularLocation>
</comment>
<dbReference type="PANTHER" id="PTHR40980:SF4">
    <property type="entry name" value="TONB-DEPENDENT RECEPTOR-LIKE BETA-BARREL DOMAIN-CONTAINING PROTEIN"/>
    <property type="match status" value="1"/>
</dbReference>
<feature type="signal peptide" evidence="4">
    <location>
        <begin position="1"/>
        <end position="20"/>
    </location>
</feature>
<dbReference type="InterPro" id="IPR036942">
    <property type="entry name" value="Beta-barrel_TonB_sf"/>
</dbReference>
<feature type="chain" id="PRO_5022088677" evidence="4">
    <location>
        <begin position="21"/>
        <end position="826"/>
    </location>
</feature>
<keyword evidence="6" id="KW-0675">Receptor</keyword>
<dbReference type="Gene3D" id="2.170.130.10">
    <property type="entry name" value="TonB-dependent receptor, plug domain"/>
    <property type="match status" value="1"/>
</dbReference>
<protein>
    <submittedName>
        <fullName evidence="6">Outer membrane receptor protein involved in Fe transport</fullName>
    </submittedName>
</protein>
<evidence type="ECO:0000313" key="7">
    <source>
        <dbReference type="Proteomes" id="UP000316167"/>
    </source>
</evidence>
<dbReference type="OrthoDB" id="905812at2"/>
<keyword evidence="4" id="KW-0732">Signal</keyword>
<reference evidence="6 7" key="1">
    <citation type="journal article" date="2015" name="Stand. Genomic Sci.">
        <title>Genomic Encyclopedia of Bacterial and Archaeal Type Strains, Phase III: the genomes of soil and plant-associated and newly described type strains.</title>
        <authorList>
            <person name="Whitman W.B."/>
            <person name="Woyke T."/>
            <person name="Klenk H.P."/>
            <person name="Zhou Y."/>
            <person name="Lilburn T.G."/>
            <person name="Beck B.J."/>
            <person name="De Vos P."/>
            <person name="Vandamme P."/>
            <person name="Eisen J.A."/>
            <person name="Garrity G."/>
            <person name="Hugenholtz P."/>
            <person name="Kyrpides N.C."/>
        </authorList>
    </citation>
    <scope>NUCLEOTIDE SEQUENCE [LARGE SCALE GENOMIC DNA]</scope>
    <source>
        <strain evidence="6 7">CGMCC 1.7271</strain>
    </source>
</reference>
<name>A0A562SV61_9BACT</name>
<dbReference type="SUPFAM" id="SSF56935">
    <property type="entry name" value="Porins"/>
    <property type="match status" value="1"/>
</dbReference>
<dbReference type="Pfam" id="PF13620">
    <property type="entry name" value="CarboxypepD_reg"/>
    <property type="match status" value="1"/>
</dbReference>
<evidence type="ECO:0000256" key="4">
    <source>
        <dbReference type="SAM" id="SignalP"/>
    </source>
</evidence>
<keyword evidence="3" id="KW-0998">Cell outer membrane</keyword>
<feature type="domain" description="Outer membrane protein beta-barrel" evidence="5">
    <location>
        <begin position="382"/>
        <end position="797"/>
    </location>
</feature>
<organism evidence="6 7">
    <name type="scientific">Lacibacter cauensis</name>
    <dbReference type="NCBI Taxonomy" id="510947"/>
    <lineage>
        <taxon>Bacteria</taxon>
        <taxon>Pseudomonadati</taxon>
        <taxon>Bacteroidota</taxon>
        <taxon>Chitinophagia</taxon>
        <taxon>Chitinophagales</taxon>
        <taxon>Chitinophagaceae</taxon>
        <taxon>Lacibacter</taxon>
    </lineage>
</organism>
<evidence type="ECO:0000256" key="1">
    <source>
        <dbReference type="ARBA" id="ARBA00004442"/>
    </source>
</evidence>
<dbReference type="InterPro" id="IPR041700">
    <property type="entry name" value="OMP_b-brl_3"/>
</dbReference>
<dbReference type="EMBL" id="VLLE01000002">
    <property type="protein sequence ID" value="TWI85207.1"/>
    <property type="molecule type" value="Genomic_DNA"/>
</dbReference>
<gene>
    <name evidence="6" type="ORF">IQ13_0364</name>
</gene>
<dbReference type="Proteomes" id="UP000316167">
    <property type="component" value="Unassembled WGS sequence"/>
</dbReference>
<evidence type="ECO:0000259" key="5">
    <source>
        <dbReference type="Pfam" id="PF14905"/>
    </source>
</evidence>
<sequence>MKKLLALTAAVLTFTYSGFAQSSSRLKGEVKDESQKPFSGITVSLLRSKDSSLVKAAITDKSGGYLFEAVKNGSYLLGVTAVGYQKMYSNVVDVKEGAELSVPAFSLTPQAKGLQEVTVTARKPLFEQKPDKMLVNVEASPSNAGANALEILEKSPGVSVDKDGNISLKGKAGVQVFIDGKPAYLSGADLANYLRNLQGTQLDQIEIMTNPPAKYDAAGNSGIINIKTKKTKQMGYNILATAGYSQGVYASNNQNINFNYRKNKVNLFGTVSRNERNSFQLLSIQRKFIEQSSKEVKSLFEQESLMRNLNIGNNGKVGADVYLSKKTTIGATVNGFYNLGMFTNNSDIDIAAPDGTLMNKANGYSKSRSNWRHFGSNINFRHQFDSTGKELTADVDYLHYNAANTQNLMNRYFDATGTPTITPDNLLGNLPQLISIYSAKTDYLHPLKKGAKFEAGLKTSFVRTDNNAVYDTLRNGSMILDSARSNHFVYTENINAAYVNYSKEFSKKFSVQVGLRLENTTAKGNSKGLAYSNTYNKFMRFDSTFTLNYTQLFPTVFLQYTVNEKNSFTANYGRRIRRPDYENLNPFVEFLDRYTYEQGNPNLRPQFSHNIELSHTFNNFLTTTLNYTKTNNIIQQVLEQNEANNESYIKQANIANQRQFGIAVSAFKQFKGFSGNIYANVFNNEFNGIVNNTQVTMGATTAMFNGSLAYKFKKGLTTEVSGFYRTAGVDGVFRIGGFGMMNLGASVPVFKTKGTIRLNVRDVLWSQRIKGESKFGNIDAQFQNYRDSRVATITFTYRIAKGKVNGNTRRKSSAAADEQNRVKGSE</sequence>
<dbReference type="RefSeq" id="WP_144883905.1">
    <property type="nucleotide sequence ID" value="NZ_VLLE01000002.1"/>
</dbReference>
<dbReference type="InterPro" id="IPR008969">
    <property type="entry name" value="CarboxyPept-like_regulatory"/>
</dbReference>
<keyword evidence="2" id="KW-0472">Membrane</keyword>
<dbReference type="Gene3D" id="2.40.170.20">
    <property type="entry name" value="TonB-dependent receptor, beta-barrel domain"/>
    <property type="match status" value="1"/>
</dbReference>
<evidence type="ECO:0000313" key="6">
    <source>
        <dbReference type="EMBL" id="TWI85207.1"/>
    </source>
</evidence>
<proteinExistence type="predicted"/>
<dbReference type="Gene3D" id="2.60.40.1120">
    <property type="entry name" value="Carboxypeptidase-like, regulatory domain"/>
    <property type="match status" value="1"/>
</dbReference>